<dbReference type="VEuPathDB" id="TrichDB:TRFO_07352"/>
<sequence length="453" mass="52604">MQNLSLQIRQNQRIKKSQEENQIAEDEEYFAQLSHKSIVNIENDHIIFDSINELLSEDNDTRYQSLLSLMELSNHFSNMILRSFTRDHFSILYQYLQFDETRSFVLTILVNFSKKSLYTPPDNIFQILTSILQNFCDDDSDVDFSLVIIGNLINRGKDYALKAIQFHLIEILSKIPNLSHRILKLKIWIFSLIFLYENFEIEDQILSFLMTDEILNSNKISIYRELINCFNNSIKWSQKSINIVKSSNIFELSIQILLSCKEKAISSSLSFYSTCVRIPLIENICFIPSLFILLSKNEEEDFIYEDCIDVLIDVIEYKQSFSHILLISLNEVGLNSLLSMKSFSVKTKFLSLIEKIMQNCPTKIYLVNPNELFCFLFEMIESSQEKTLLLAAQIICLIVGLNSDCEWSRSFLMNLSSHDVFSILDQSSLIETHQGFSEMIEMLASCVQNTETS</sequence>
<name>A0A1J4JRQ1_9EUKA</name>
<protein>
    <submittedName>
        <fullName evidence="1">Uncharacterized protein</fullName>
    </submittedName>
</protein>
<reference evidence="1" key="1">
    <citation type="submission" date="2016-10" db="EMBL/GenBank/DDBJ databases">
        <authorList>
            <person name="Benchimol M."/>
            <person name="Almeida L.G."/>
            <person name="Vasconcelos A.T."/>
            <person name="Perreira-Neves A."/>
            <person name="Rosa I.A."/>
            <person name="Tasca T."/>
            <person name="Bogo M.R."/>
            <person name="de Souza W."/>
        </authorList>
    </citation>
    <scope>NUCLEOTIDE SEQUENCE [LARGE SCALE GENOMIC DNA]</scope>
    <source>
        <strain evidence="1">K</strain>
    </source>
</reference>
<dbReference type="RefSeq" id="XP_068354937.1">
    <property type="nucleotide sequence ID" value="XM_068493627.1"/>
</dbReference>
<dbReference type="Proteomes" id="UP000179807">
    <property type="component" value="Unassembled WGS sequence"/>
</dbReference>
<evidence type="ECO:0000313" key="1">
    <source>
        <dbReference type="EMBL" id="OHT01801.1"/>
    </source>
</evidence>
<organism evidence="1 2">
    <name type="scientific">Tritrichomonas foetus</name>
    <dbReference type="NCBI Taxonomy" id="1144522"/>
    <lineage>
        <taxon>Eukaryota</taxon>
        <taxon>Metamonada</taxon>
        <taxon>Parabasalia</taxon>
        <taxon>Tritrichomonadida</taxon>
        <taxon>Tritrichomonadidae</taxon>
        <taxon>Tritrichomonas</taxon>
    </lineage>
</organism>
<dbReference type="AlphaFoldDB" id="A0A1J4JRQ1"/>
<keyword evidence="2" id="KW-1185">Reference proteome</keyword>
<proteinExistence type="predicted"/>
<gene>
    <name evidence="1" type="ORF">TRFO_07352</name>
</gene>
<evidence type="ECO:0000313" key="2">
    <source>
        <dbReference type="Proteomes" id="UP000179807"/>
    </source>
</evidence>
<dbReference type="GeneID" id="94828331"/>
<accession>A0A1J4JRQ1</accession>
<dbReference type="EMBL" id="MLAK01000893">
    <property type="protein sequence ID" value="OHT01801.1"/>
    <property type="molecule type" value="Genomic_DNA"/>
</dbReference>
<dbReference type="InterPro" id="IPR016024">
    <property type="entry name" value="ARM-type_fold"/>
</dbReference>
<comment type="caution">
    <text evidence="1">The sequence shown here is derived from an EMBL/GenBank/DDBJ whole genome shotgun (WGS) entry which is preliminary data.</text>
</comment>
<dbReference type="SUPFAM" id="SSF48371">
    <property type="entry name" value="ARM repeat"/>
    <property type="match status" value="1"/>
</dbReference>